<sequence length="534" mass="57636">MRVRLHLTAATAAAFLLTAGAGALPATADRNSDGRPLRKVSFGDPYADCTIGARSPDSVVYPGTEVEPYLSVDPRDPKRVVTVFQQDRWSDGAARGLVAGWTKDGQTFQESTLPFSACAPGGADFERASDPWVSTGPDGTVYASGEGVDFTRSTRSALLAATSRDGGRTWRNLTTTHVDEQPFFNDKPSLTADPTRKGTAYQVWDRLDNNPHGPSSLDGPGYISLTRDGGRTWSEARRFVATDDVPNSQTIGHVIVVDPRNGTLYDFFDRITYSDDLSTVVDAHFDVVTSTDAGETWSAATTVARDTSVLEVDPNDPAKLLRAAATLPSPAIDPKSGTLYMAYQGSDFSEGAHNSVQLVRSGDGGRTWSRPTLISPKGVPAFSPSIAVDKRGTVALTYYDLRFLRPGDTTTLPTAYQLATLPHGDPRHLAERRISRVFDWLKAPYAGGYFLGDYQGLVTDGQGVRPVLTEAGSGARRSLTDVYTGVFRIPVNGPGRPGPDGRREPKASKSRQGHPHSVRVPQRFLDMNAQTTGR</sequence>
<organism evidence="3 4">
    <name type="scientific">Streptomyces siamensis</name>
    <dbReference type="NCBI Taxonomy" id="1274986"/>
    <lineage>
        <taxon>Bacteria</taxon>
        <taxon>Bacillati</taxon>
        <taxon>Actinomycetota</taxon>
        <taxon>Actinomycetes</taxon>
        <taxon>Kitasatosporales</taxon>
        <taxon>Streptomycetaceae</taxon>
        <taxon>Streptomyces</taxon>
    </lineage>
</organism>
<dbReference type="RefSeq" id="WP_345658018.1">
    <property type="nucleotide sequence ID" value="NZ_BAABKB010000045.1"/>
</dbReference>
<accession>A0ABP9JLL9</accession>
<proteinExistence type="predicted"/>
<evidence type="ECO:0000256" key="2">
    <source>
        <dbReference type="SAM" id="SignalP"/>
    </source>
</evidence>
<feature type="signal peptide" evidence="2">
    <location>
        <begin position="1"/>
        <end position="28"/>
    </location>
</feature>
<dbReference type="Gene3D" id="2.120.10.10">
    <property type="match status" value="2"/>
</dbReference>
<dbReference type="EMBL" id="BAABKB010000045">
    <property type="protein sequence ID" value="GAA5035890.1"/>
    <property type="molecule type" value="Genomic_DNA"/>
</dbReference>
<dbReference type="SUPFAM" id="SSF50939">
    <property type="entry name" value="Sialidases"/>
    <property type="match status" value="1"/>
</dbReference>
<evidence type="ECO:0000313" key="3">
    <source>
        <dbReference type="EMBL" id="GAA5035890.1"/>
    </source>
</evidence>
<keyword evidence="2" id="KW-0732">Signal</keyword>
<keyword evidence="4" id="KW-1185">Reference proteome</keyword>
<gene>
    <name evidence="3" type="ORF">GCM10023335_82220</name>
</gene>
<comment type="caution">
    <text evidence="3">The sequence shown here is derived from an EMBL/GenBank/DDBJ whole genome shotgun (WGS) entry which is preliminary data.</text>
</comment>
<evidence type="ECO:0000313" key="4">
    <source>
        <dbReference type="Proteomes" id="UP001501759"/>
    </source>
</evidence>
<feature type="chain" id="PRO_5045667497" evidence="2">
    <location>
        <begin position="29"/>
        <end position="534"/>
    </location>
</feature>
<dbReference type="Proteomes" id="UP001501759">
    <property type="component" value="Unassembled WGS sequence"/>
</dbReference>
<name>A0ABP9JLL9_9ACTN</name>
<evidence type="ECO:0000256" key="1">
    <source>
        <dbReference type="SAM" id="MobiDB-lite"/>
    </source>
</evidence>
<feature type="region of interest" description="Disordered" evidence="1">
    <location>
        <begin position="489"/>
        <end position="534"/>
    </location>
</feature>
<dbReference type="InterPro" id="IPR036278">
    <property type="entry name" value="Sialidase_sf"/>
</dbReference>
<protein>
    <submittedName>
        <fullName evidence="3">Sialidase family protein</fullName>
    </submittedName>
</protein>
<feature type="compositionally biased region" description="Basic residues" evidence="1">
    <location>
        <begin position="508"/>
        <end position="517"/>
    </location>
</feature>
<dbReference type="CDD" id="cd15482">
    <property type="entry name" value="Sialidase_non-viral"/>
    <property type="match status" value="1"/>
</dbReference>
<reference evidence="4" key="1">
    <citation type="journal article" date="2019" name="Int. J. Syst. Evol. Microbiol.">
        <title>The Global Catalogue of Microorganisms (GCM) 10K type strain sequencing project: providing services to taxonomists for standard genome sequencing and annotation.</title>
        <authorList>
            <consortium name="The Broad Institute Genomics Platform"/>
            <consortium name="The Broad Institute Genome Sequencing Center for Infectious Disease"/>
            <person name="Wu L."/>
            <person name="Ma J."/>
        </authorList>
    </citation>
    <scope>NUCLEOTIDE SEQUENCE [LARGE SCALE GENOMIC DNA]</scope>
    <source>
        <strain evidence="4">JCM 18409</strain>
    </source>
</reference>